<organism evidence="3">
    <name type="scientific">Eiseniibacteriota bacterium</name>
    <dbReference type="NCBI Taxonomy" id="2212470"/>
    <lineage>
        <taxon>Bacteria</taxon>
        <taxon>Candidatus Eiseniibacteriota</taxon>
    </lineage>
</organism>
<feature type="chain" id="PRO_5032506957" description="Twin-arginine translocation signal domain-containing protein" evidence="2">
    <location>
        <begin position="29"/>
        <end position="118"/>
    </location>
</feature>
<proteinExistence type="predicted"/>
<name>A0A832MMX9_UNCEI</name>
<gene>
    <name evidence="3" type="ORF">ENR23_12495</name>
</gene>
<evidence type="ECO:0000313" key="3">
    <source>
        <dbReference type="EMBL" id="HGZ44211.1"/>
    </source>
</evidence>
<feature type="signal peptide" evidence="2">
    <location>
        <begin position="1"/>
        <end position="28"/>
    </location>
</feature>
<accession>A0A832MMX9</accession>
<protein>
    <recommendedName>
        <fullName evidence="4">Twin-arginine translocation signal domain-containing protein</fullName>
    </recommendedName>
</protein>
<evidence type="ECO:0008006" key="4">
    <source>
        <dbReference type="Google" id="ProtNLM"/>
    </source>
</evidence>
<feature type="region of interest" description="Disordered" evidence="1">
    <location>
        <begin position="33"/>
        <end position="61"/>
    </location>
</feature>
<reference evidence="3" key="1">
    <citation type="journal article" date="2020" name="mSystems">
        <title>Genome- and Community-Level Interaction Insights into Carbon Utilization and Element Cycling Functions of Hydrothermarchaeota in Hydrothermal Sediment.</title>
        <authorList>
            <person name="Zhou Z."/>
            <person name="Liu Y."/>
            <person name="Xu W."/>
            <person name="Pan J."/>
            <person name="Luo Z.H."/>
            <person name="Li M."/>
        </authorList>
    </citation>
    <scope>NUCLEOTIDE SEQUENCE [LARGE SCALE GENOMIC DNA]</scope>
    <source>
        <strain evidence="3">SpSt-381</strain>
    </source>
</reference>
<feature type="compositionally biased region" description="Pro residues" evidence="1">
    <location>
        <begin position="47"/>
        <end position="57"/>
    </location>
</feature>
<keyword evidence="2" id="KW-0732">Signal</keyword>
<evidence type="ECO:0000256" key="1">
    <source>
        <dbReference type="SAM" id="MobiDB-lite"/>
    </source>
</evidence>
<evidence type="ECO:0000256" key="2">
    <source>
        <dbReference type="SAM" id="SignalP"/>
    </source>
</evidence>
<dbReference type="AlphaFoldDB" id="A0A832MMX9"/>
<sequence>MSRTRPLRTGTRRAFLRAAGLAGLAAAAAPGAALARARRAPRAPATKPAPPAPPGAEAPPSADALALAAILERRHGAHLDRAQLEALTRDLERMLQSGQRLRAVRLANADEPDTVFGA</sequence>
<dbReference type="EMBL" id="DSQF01000025">
    <property type="protein sequence ID" value="HGZ44211.1"/>
    <property type="molecule type" value="Genomic_DNA"/>
</dbReference>
<comment type="caution">
    <text evidence="3">The sequence shown here is derived from an EMBL/GenBank/DDBJ whole genome shotgun (WGS) entry which is preliminary data.</text>
</comment>
<dbReference type="InterPro" id="IPR006311">
    <property type="entry name" value="TAT_signal"/>
</dbReference>
<dbReference type="PROSITE" id="PS51318">
    <property type="entry name" value="TAT"/>
    <property type="match status" value="1"/>
</dbReference>